<dbReference type="Proteomes" id="UP000824101">
    <property type="component" value="Unassembled WGS sequence"/>
</dbReference>
<keyword evidence="2" id="KW-0662">Pyridine nucleotide biosynthesis</keyword>
<sequence>MKRLLIVVDMQNDFIDGALGTKEAKSIVEPVREKIRTYLADREGEVVFTLDTHFENYLDTLEGKKLPVPHCVKDTEGWKLHPSLEQFPGKRYEKSTFGCVAMARDLEKCEYESIELVGLCTDICVIANALIMRTEFPGTPVIVDASCCAGVTPESHKNALEAMKMCQIDVAGE</sequence>
<comment type="caution">
    <text evidence="9">The sequence shown here is derived from an EMBL/GenBank/DDBJ whole genome shotgun (WGS) entry which is preliminary data.</text>
</comment>
<comment type="pathway">
    <text evidence="5">Cofactor biosynthesis; nicotinate biosynthesis; nicotinate from nicotinamide: step 1/1.</text>
</comment>
<evidence type="ECO:0000313" key="9">
    <source>
        <dbReference type="EMBL" id="HIZ78725.1"/>
    </source>
</evidence>
<organism evidence="9 10">
    <name type="scientific">Candidatus Lachnoclostridium stercorigallinarum</name>
    <dbReference type="NCBI Taxonomy" id="2838634"/>
    <lineage>
        <taxon>Bacteria</taxon>
        <taxon>Bacillati</taxon>
        <taxon>Bacillota</taxon>
        <taxon>Clostridia</taxon>
        <taxon>Lachnospirales</taxon>
        <taxon>Lachnospiraceae</taxon>
    </lineage>
</organism>
<dbReference type="InterPro" id="IPR036380">
    <property type="entry name" value="Isochorismatase-like_sf"/>
</dbReference>
<dbReference type="GO" id="GO:0008936">
    <property type="term" value="F:nicotinamidase activity"/>
    <property type="evidence" value="ECO:0007669"/>
    <property type="project" value="UniProtKB-EC"/>
</dbReference>
<evidence type="ECO:0000256" key="1">
    <source>
        <dbReference type="ARBA" id="ARBA00006336"/>
    </source>
</evidence>
<protein>
    <recommendedName>
        <fullName evidence="6">nicotinamidase</fullName>
        <ecNumber evidence="6">3.5.1.19</ecNumber>
    </recommendedName>
    <alternativeName>
        <fullName evidence="7">Nicotinamide deamidase</fullName>
    </alternativeName>
</protein>
<dbReference type="EMBL" id="DXBC01000044">
    <property type="protein sequence ID" value="HIZ78725.1"/>
    <property type="molecule type" value="Genomic_DNA"/>
</dbReference>
<dbReference type="Gene3D" id="3.40.50.850">
    <property type="entry name" value="Isochorismatase-like"/>
    <property type="match status" value="1"/>
</dbReference>
<dbReference type="GO" id="GO:0019363">
    <property type="term" value="P:pyridine nucleotide biosynthetic process"/>
    <property type="evidence" value="ECO:0007669"/>
    <property type="project" value="UniProtKB-KW"/>
</dbReference>
<dbReference type="Pfam" id="PF00857">
    <property type="entry name" value="Isochorismatase"/>
    <property type="match status" value="1"/>
</dbReference>
<dbReference type="InterPro" id="IPR052347">
    <property type="entry name" value="Isochorismatase_Nicotinamidase"/>
</dbReference>
<feature type="domain" description="Isochorismatase-like" evidence="8">
    <location>
        <begin position="4"/>
        <end position="166"/>
    </location>
</feature>
<evidence type="ECO:0000256" key="5">
    <source>
        <dbReference type="ARBA" id="ARBA00037900"/>
    </source>
</evidence>
<dbReference type="CDD" id="cd00431">
    <property type="entry name" value="cysteine_hydrolases"/>
    <property type="match status" value="1"/>
</dbReference>
<dbReference type="InterPro" id="IPR000868">
    <property type="entry name" value="Isochorismatase-like_dom"/>
</dbReference>
<dbReference type="EC" id="3.5.1.19" evidence="6"/>
<evidence type="ECO:0000256" key="7">
    <source>
        <dbReference type="ARBA" id="ARBA00043224"/>
    </source>
</evidence>
<gene>
    <name evidence="9" type="ORF">IAA17_02920</name>
</gene>
<evidence type="ECO:0000313" key="10">
    <source>
        <dbReference type="Proteomes" id="UP000824101"/>
    </source>
</evidence>
<evidence type="ECO:0000259" key="8">
    <source>
        <dbReference type="Pfam" id="PF00857"/>
    </source>
</evidence>
<dbReference type="SUPFAM" id="SSF52499">
    <property type="entry name" value="Isochorismatase-like hydrolases"/>
    <property type="match status" value="1"/>
</dbReference>
<accession>A0A9D2K4E7</accession>
<evidence type="ECO:0000256" key="6">
    <source>
        <dbReference type="ARBA" id="ARBA00039017"/>
    </source>
</evidence>
<keyword evidence="3" id="KW-0479">Metal-binding</keyword>
<name>A0A9D2K4E7_9FIRM</name>
<keyword evidence="4 9" id="KW-0378">Hydrolase</keyword>
<evidence type="ECO:0000256" key="2">
    <source>
        <dbReference type="ARBA" id="ARBA00022642"/>
    </source>
</evidence>
<comment type="similarity">
    <text evidence="1">Belongs to the isochorismatase family.</text>
</comment>
<reference evidence="9" key="2">
    <citation type="submission" date="2021-04" db="EMBL/GenBank/DDBJ databases">
        <authorList>
            <person name="Gilroy R."/>
        </authorList>
    </citation>
    <scope>NUCLEOTIDE SEQUENCE</scope>
    <source>
        <strain evidence="9">ChiBcec1-1093</strain>
    </source>
</reference>
<evidence type="ECO:0000256" key="3">
    <source>
        <dbReference type="ARBA" id="ARBA00022723"/>
    </source>
</evidence>
<proteinExistence type="inferred from homology"/>
<dbReference type="PANTHER" id="PTHR11080:SF2">
    <property type="entry name" value="LD05707P"/>
    <property type="match status" value="1"/>
</dbReference>
<evidence type="ECO:0000256" key="4">
    <source>
        <dbReference type="ARBA" id="ARBA00022801"/>
    </source>
</evidence>
<dbReference type="GO" id="GO:0046872">
    <property type="term" value="F:metal ion binding"/>
    <property type="evidence" value="ECO:0007669"/>
    <property type="project" value="UniProtKB-KW"/>
</dbReference>
<reference evidence="9" key="1">
    <citation type="journal article" date="2021" name="PeerJ">
        <title>Extensive microbial diversity within the chicken gut microbiome revealed by metagenomics and culture.</title>
        <authorList>
            <person name="Gilroy R."/>
            <person name="Ravi A."/>
            <person name="Getino M."/>
            <person name="Pursley I."/>
            <person name="Horton D.L."/>
            <person name="Alikhan N.F."/>
            <person name="Baker D."/>
            <person name="Gharbi K."/>
            <person name="Hall N."/>
            <person name="Watson M."/>
            <person name="Adriaenssens E.M."/>
            <person name="Foster-Nyarko E."/>
            <person name="Jarju S."/>
            <person name="Secka A."/>
            <person name="Antonio M."/>
            <person name="Oren A."/>
            <person name="Chaudhuri R.R."/>
            <person name="La Ragione R."/>
            <person name="Hildebrand F."/>
            <person name="Pallen M.J."/>
        </authorList>
    </citation>
    <scope>NUCLEOTIDE SEQUENCE</scope>
    <source>
        <strain evidence="9">ChiBcec1-1093</strain>
    </source>
</reference>
<dbReference type="PANTHER" id="PTHR11080">
    <property type="entry name" value="PYRAZINAMIDASE/NICOTINAMIDASE"/>
    <property type="match status" value="1"/>
</dbReference>
<dbReference type="AlphaFoldDB" id="A0A9D2K4E7"/>